<organism evidence="1 2">
    <name type="scientific">Gimesia panareensis</name>
    <dbReference type="NCBI Taxonomy" id="2527978"/>
    <lineage>
        <taxon>Bacteria</taxon>
        <taxon>Pseudomonadati</taxon>
        <taxon>Planctomycetota</taxon>
        <taxon>Planctomycetia</taxon>
        <taxon>Planctomycetales</taxon>
        <taxon>Planctomycetaceae</taxon>
        <taxon>Gimesia</taxon>
    </lineage>
</organism>
<dbReference type="EMBL" id="CP036317">
    <property type="protein sequence ID" value="QDV16757.1"/>
    <property type="molecule type" value="Genomic_DNA"/>
</dbReference>
<dbReference type="Proteomes" id="UP000320839">
    <property type="component" value="Chromosome"/>
</dbReference>
<dbReference type="AlphaFoldDB" id="A0A518FKA0"/>
<evidence type="ECO:0000313" key="2">
    <source>
        <dbReference type="Proteomes" id="UP000320839"/>
    </source>
</evidence>
<proteinExistence type="predicted"/>
<protein>
    <submittedName>
        <fullName evidence="1">Uncharacterized protein</fullName>
    </submittedName>
</protein>
<sequence>MQFKISQMAAYTIADLTDLDPELVKQIYSRPSKADYFCFIAPIEALQKARDELEELIKSNEQYNTEIYNDILEEIGYLATLG</sequence>
<dbReference type="RefSeq" id="WP_145454567.1">
    <property type="nucleotide sequence ID" value="NZ_CP036317.1"/>
</dbReference>
<evidence type="ECO:0000313" key="1">
    <source>
        <dbReference type="EMBL" id="QDV16757.1"/>
    </source>
</evidence>
<reference evidence="1 2" key="1">
    <citation type="submission" date="2019-02" db="EMBL/GenBank/DDBJ databases">
        <title>Deep-cultivation of Planctomycetes and their phenomic and genomic characterization uncovers novel biology.</title>
        <authorList>
            <person name="Wiegand S."/>
            <person name="Jogler M."/>
            <person name="Boedeker C."/>
            <person name="Pinto D."/>
            <person name="Vollmers J."/>
            <person name="Rivas-Marin E."/>
            <person name="Kohn T."/>
            <person name="Peeters S.H."/>
            <person name="Heuer A."/>
            <person name="Rast P."/>
            <person name="Oberbeckmann S."/>
            <person name="Bunk B."/>
            <person name="Jeske O."/>
            <person name="Meyerdierks A."/>
            <person name="Storesund J.E."/>
            <person name="Kallscheuer N."/>
            <person name="Luecker S."/>
            <person name="Lage O.M."/>
            <person name="Pohl T."/>
            <person name="Merkel B.J."/>
            <person name="Hornburger P."/>
            <person name="Mueller R.-W."/>
            <person name="Bruemmer F."/>
            <person name="Labrenz M."/>
            <person name="Spormann A.M."/>
            <person name="Op den Camp H."/>
            <person name="Overmann J."/>
            <person name="Amann R."/>
            <person name="Jetten M.S.M."/>
            <person name="Mascher T."/>
            <person name="Medema M.H."/>
            <person name="Devos D.P."/>
            <person name="Kaster A.-K."/>
            <person name="Ovreas L."/>
            <person name="Rohde M."/>
            <person name="Galperin M.Y."/>
            <person name="Jogler C."/>
        </authorList>
    </citation>
    <scope>NUCLEOTIDE SEQUENCE [LARGE SCALE GENOMIC DNA]</scope>
    <source>
        <strain evidence="1 2">Pan153</strain>
    </source>
</reference>
<accession>A0A518FKA0</accession>
<gene>
    <name evidence="1" type="ORF">Pan153_13890</name>
</gene>
<name>A0A518FKA0_9PLAN</name>
<dbReference type="OrthoDB" id="280804at2"/>